<dbReference type="Gene3D" id="2.40.40.10">
    <property type="entry name" value="RlpA-like domain"/>
    <property type="match status" value="1"/>
</dbReference>
<dbReference type="RefSeq" id="WP_345370727.1">
    <property type="nucleotide sequence ID" value="NZ_BAABKD010000009.1"/>
</dbReference>
<reference evidence="8" key="1">
    <citation type="journal article" date="2019" name="Int. J. Syst. Evol. Microbiol.">
        <title>The Global Catalogue of Microorganisms (GCM) 10K type strain sequencing project: providing services to taxonomists for standard genome sequencing and annotation.</title>
        <authorList>
            <consortium name="The Broad Institute Genomics Platform"/>
            <consortium name="The Broad Institute Genome Sequencing Center for Infectious Disease"/>
            <person name="Wu L."/>
            <person name="Ma J."/>
        </authorList>
    </citation>
    <scope>NUCLEOTIDE SEQUENCE [LARGE SCALE GENOMIC DNA]</scope>
    <source>
        <strain evidence="8">JCM 18423</strain>
    </source>
</reference>
<dbReference type="EC" id="4.2.2.n1" evidence="2"/>
<dbReference type="InterPro" id="IPR026044">
    <property type="entry name" value="MltA"/>
</dbReference>
<dbReference type="PROSITE" id="PS51257">
    <property type="entry name" value="PROKAR_LIPOPROTEIN"/>
    <property type="match status" value="1"/>
</dbReference>
<comment type="caution">
    <text evidence="7">The sequence shown here is derived from an EMBL/GenBank/DDBJ whole genome shotgun (WGS) entry which is preliminary data.</text>
</comment>
<dbReference type="InterPro" id="IPR005300">
    <property type="entry name" value="MltA_B"/>
</dbReference>
<dbReference type="PANTHER" id="PTHR30124:SF0">
    <property type="entry name" value="MEMBRANE-BOUND LYTIC MUREIN TRANSGLYCOSYLASE A"/>
    <property type="match status" value="1"/>
</dbReference>
<dbReference type="Pfam" id="PF06725">
    <property type="entry name" value="3D"/>
    <property type="match status" value="1"/>
</dbReference>
<dbReference type="InterPro" id="IPR010611">
    <property type="entry name" value="3D_dom"/>
</dbReference>
<dbReference type="SMART" id="SM00925">
    <property type="entry name" value="MltA"/>
    <property type="match status" value="1"/>
</dbReference>
<feature type="domain" description="Lytic transglycosylase MltA" evidence="6">
    <location>
        <begin position="170"/>
        <end position="327"/>
    </location>
</feature>
<gene>
    <name evidence="7" type="ORF">GCM10023337_14650</name>
</gene>
<evidence type="ECO:0000313" key="7">
    <source>
        <dbReference type="EMBL" id="GAA5090392.1"/>
    </source>
</evidence>
<dbReference type="CDD" id="cd14668">
    <property type="entry name" value="mlta_B"/>
    <property type="match status" value="1"/>
</dbReference>
<evidence type="ECO:0000256" key="1">
    <source>
        <dbReference type="ARBA" id="ARBA00001420"/>
    </source>
</evidence>
<dbReference type="CDD" id="cd14485">
    <property type="entry name" value="mltA_like_LT_A"/>
    <property type="match status" value="1"/>
</dbReference>
<keyword evidence="4" id="KW-0961">Cell wall biogenesis/degradation</keyword>
<evidence type="ECO:0000256" key="2">
    <source>
        <dbReference type="ARBA" id="ARBA00012587"/>
    </source>
</evidence>
<evidence type="ECO:0000259" key="6">
    <source>
        <dbReference type="SMART" id="SM00925"/>
    </source>
</evidence>
<protein>
    <recommendedName>
        <fullName evidence="2">peptidoglycan lytic exotransglycosylase</fullName>
        <ecNumber evidence="2">4.2.2.n1</ecNumber>
    </recommendedName>
    <alternativeName>
        <fullName evidence="5">Murein hydrolase A</fullName>
    </alternativeName>
</protein>
<evidence type="ECO:0000256" key="3">
    <source>
        <dbReference type="ARBA" id="ARBA00023239"/>
    </source>
</evidence>
<dbReference type="EMBL" id="BAABKD010000009">
    <property type="protein sequence ID" value="GAA5090392.1"/>
    <property type="molecule type" value="Genomic_DNA"/>
</dbReference>
<sequence length="434" mass="47198">MTALRNFSLGLIAVLLSACSTTTSDSTRPVGLGGAHAPKTDIATQPLQVPDLTQLPETPVRPLVGKYQAVQWGALPGWANDDLQHVWKGFINNCKGLMRPVSGSLAMPARAAPRAWQPVCLAAHNSGISPDSNDTQRIRQFLETHLQPWRLLDANGKIAKNTVTGYYEPLIRASKRQHGPYQWPLYAVPNDLLTIDLGGLYPELAGKRIRGKIVDGNRVVPYDTRGEITANPARQPKVLVWADDPVEAFFLQIQGSGRAVLDTGAAVRLAYGDHNGHPYSSIGKWLADQGELPLAQTSMQNIKKWAKENPHRVHEMLNVNKAMVFFNEETITDPLLGPKGAYGIPLIAERAVAVDPTFVPLGAPVYLATTYPGTQQPLRKLVFAQDTGAAIKGAARTDFYWGTGDQAGAQAGKMKQTGEMWVLWPKQAGAPSAR</sequence>
<name>A0ABP9M404_9BURK</name>
<dbReference type="SUPFAM" id="SSF50685">
    <property type="entry name" value="Barwin-like endoglucanases"/>
    <property type="match status" value="1"/>
</dbReference>
<evidence type="ECO:0000256" key="4">
    <source>
        <dbReference type="ARBA" id="ARBA00023316"/>
    </source>
</evidence>
<keyword evidence="8" id="KW-1185">Reference proteome</keyword>
<organism evidence="7 8">
    <name type="scientific">Paenalcaligenes hermetiae</name>
    <dbReference type="NCBI Taxonomy" id="1157987"/>
    <lineage>
        <taxon>Bacteria</taxon>
        <taxon>Pseudomonadati</taxon>
        <taxon>Pseudomonadota</taxon>
        <taxon>Betaproteobacteria</taxon>
        <taxon>Burkholderiales</taxon>
        <taxon>Alcaligenaceae</taxon>
        <taxon>Paenalcaligenes</taxon>
    </lineage>
</organism>
<dbReference type="Gene3D" id="2.40.240.50">
    <property type="entry name" value="Barwin-like endoglucanases"/>
    <property type="match status" value="1"/>
</dbReference>
<dbReference type="InterPro" id="IPR036908">
    <property type="entry name" value="RlpA-like_sf"/>
</dbReference>
<dbReference type="Proteomes" id="UP001500227">
    <property type="component" value="Unassembled WGS sequence"/>
</dbReference>
<evidence type="ECO:0000256" key="5">
    <source>
        <dbReference type="ARBA" id="ARBA00030918"/>
    </source>
</evidence>
<dbReference type="PIRSF" id="PIRSF019422">
    <property type="entry name" value="MltA"/>
    <property type="match status" value="1"/>
</dbReference>
<dbReference type="Pfam" id="PF03562">
    <property type="entry name" value="MltA"/>
    <property type="match status" value="1"/>
</dbReference>
<dbReference type="PANTHER" id="PTHR30124">
    <property type="entry name" value="MEMBRANE-BOUND LYTIC MUREIN TRANSGLYCOSYLASE A"/>
    <property type="match status" value="1"/>
</dbReference>
<keyword evidence="3" id="KW-0456">Lyase</keyword>
<evidence type="ECO:0000313" key="8">
    <source>
        <dbReference type="Proteomes" id="UP001500227"/>
    </source>
</evidence>
<accession>A0ABP9M404</accession>
<comment type="catalytic activity">
    <reaction evidence="1">
        <text>Exolytic cleavage of the (1-&gt;4)-beta-glycosidic linkage between N-acetylmuramic acid (MurNAc) and N-acetylglucosamine (GlcNAc) residues in peptidoglycan, from either the reducing or the non-reducing ends of the peptidoglycan chains, with concomitant formation of a 1,6-anhydrobond in the MurNAc residue.</text>
        <dbReference type="EC" id="4.2.2.n1"/>
    </reaction>
</comment>
<proteinExistence type="predicted"/>